<reference evidence="3" key="1">
    <citation type="journal article" date="2019" name="Plant Biotechnol. J.">
        <title>Genome sequencing of the Australian wild diploid species Gossypium australe highlights disease resistance and delayed gland morphogenesis.</title>
        <authorList>
            <person name="Cai Y."/>
            <person name="Cai X."/>
            <person name="Wang Q."/>
            <person name="Wang P."/>
            <person name="Zhang Y."/>
            <person name="Cai C."/>
            <person name="Xu Y."/>
            <person name="Wang K."/>
            <person name="Zhou Z."/>
            <person name="Wang C."/>
            <person name="Geng S."/>
            <person name="Li B."/>
            <person name="Dong Q."/>
            <person name="Hou Y."/>
            <person name="Wang H."/>
            <person name="Ai P."/>
            <person name="Liu Z."/>
            <person name="Yi F."/>
            <person name="Sun M."/>
            <person name="An G."/>
            <person name="Cheng J."/>
            <person name="Zhang Y."/>
            <person name="Shi Q."/>
            <person name="Xie Y."/>
            <person name="Shi X."/>
            <person name="Chang Y."/>
            <person name="Huang F."/>
            <person name="Chen Y."/>
            <person name="Hong S."/>
            <person name="Mi L."/>
            <person name="Sun Q."/>
            <person name="Zhang L."/>
            <person name="Zhou B."/>
            <person name="Peng R."/>
            <person name="Zhang X."/>
            <person name="Liu F."/>
        </authorList>
    </citation>
    <scope>NUCLEOTIDE SEQUENCE [LARGE SCALE GENOMIC DNA]</scope>
    <source>
        <strain evidence="3">cv. PA1801</strain>
    </source>
</reference>
<keyword evidence="2" id="KW-0808">Transferase</keyword>
<keyword evidence="2" id="KW-0548">Nucleotidyltransferase</keyword>
<dbReference type="GO" id="GO:0003964">
    <property type="term" value="F:RNA-directed DNA polymerase activity"/>
    <property type="evidence" value="ECO:0007669"/>
    <property type="project" value="UniProtKB-KW"/>
</dbReference>
<protein>
    <submittedName>
        <fullName evidence="2">Reverse transcriptase</fullName>
    </submittedName>
</protein>
<comment type="caution">
    <text evidence="2">The sequence shown here is derived from an EMBL/GenBank/DDBJ whole genome shotgun (WGS) entry which is preliminary data.</text>
</comment>
<accession>A0A5B6WD11</accession>
<evidence type="ECO:0000256" key="1">
    <source>
        <dbReference type="SAM" id="Coils"/>
    </source>
</evidence>
<proteinExistence type="predicted"/>
<dbReference type="EMBL" id="SMMG02000003">
    <property type="protein sequence ID" value="KAA3479589.1"/>
    <property type="molecule type" value="Genomic_DNA"/>
</dbReference>
<dbReference type="OrthoDB" id="1932527at2759"/>
<organism evidence="2 3">
    <name type="scientific">Gossypium australe</name>
    <dbReference type="NCBI Taxonomy" id="47621"/>
    <lineage>
        <taxon>Eukaryota</taxon>
        <taxon>Viridiplantae</taxon>
        <taxon>Streptophyta</taxon>
        <taxon>Embryophyta</taxon>
        <taxon>Tracheophyta</taxon>
        <taxon>Spermatophyta</taxon>
        <taxon>Magnoliopsida</taxon>
        <taxon>eudicotyledons</taxon>
        <taxon>Gunneridae</taxon>
        <taxon>Pentapetalae</taxon>
        <taxon>rosids</taxon>
        <taxon>malvids</taxon>
        <taxon>Malvales</taxon>
        <taxon>Malvaceae</taxon>
        <taxon>Malvoideae</taxon>
        <taxon>Gossypium</taxon>
    </lineage>
</organism>
<evidence type="ECO:0000313" key="2">
    <source>
        <dbReference type="EMBL" id="KAA3479589.1"/>
    </source>
</evidence>
<name>A0A5B6WD11_9ROSI</name>
<dbReference type="AlphaFoldDB" id="A0A5B6WD11"/>
<dbReference type="Proteomes" id="UP000325315">
    <property type="component" value="Unassembled WGS sequence"/>
</dbReference>
<keyword evidence="1" id="KW-0175">Coiled coil</keyword>
<sequence length="138" mass="16414">MEQSCEEEVKRLWEMSRGGVKEKLEYVGKGLQRWAWVIKKSRKGLSTKLLTRITELDELERMKENLEELIDVKIHLNLENDTEESKAYDRVEWEFIERVMQKMSFADAWVSLIMKCVKIVTYAVCMKNEMGESFKPMQ</sequence>
<feature type="coiled-coil region" evidence="1">
    <location>
        <begin position="49"/>
        <end position="79"/>
    </location>
</feature>
<keyword evidence="2" id="KW-0695">RNA-directed DNA polymerase</keyword>
<evidence type="ECO:0000313" key="3">
    <source>
        <dbReference type="Proteomes" id="UP000325315"/>
    </source>
</evidence>
<gene>
    <name evidence="2" type="ORF">EPI10_020087</name>
</gene>
<keyword evidence="3" id="KW-1185">Reference proteome</keyword>